<dbReference type="RefSeq" id="WP_275028933.1">
    <property type="nucleotide sequence ID" value="NZ_CP118615.1"/>
</dbReference>
<proteinExistence type="predicted"/>
<dbReference type="SUPFAM" id="SSF56059">
    <property type="entry name" value="Glutathione synthetase ATP-binding domain-like"/>
    <property type="match status" value="1"/>
</dbReference>
<feature type="domain" description="ATP-grasp" evidence="2">
    <location>
        <begin position="100"/>
        <end position="301"/>
    </location>
</feature>
<dbReference type="InterPro" id="IPR011761">
    <property type="entry name" value="ATP-grasp"/>
</dbReference>
<evidence type="ECO:0000256" key="1">
    <source>
        <dbReference type="PROSITE-ProRule" id="PRU00409"/>
    </source>
</evidence>
<evidence type="ECO:0000313" key="4">
    <source>
        <dbReference type="Proteomes" id="UP001219605"/>
    </source>
</evidence>
<dbReference type="InterPro" id="IPR053191">
    <property type="entry name" value="DcsG_Biosynth_Enzyme"/>
</dbReference>
<keyword evidence="4" id="KW-1185">Reference proteome</keyword>
<gene>
    <name evidence="3" type="ORF">PVK37_19475</name>
</gene>
<dbReference type="PANTHER" id="PTHR39217">
    <property type="match status" value="1"/>
</dbReference>
<organism evidence="3 4">
    <name type="scientific">Micromonospora cathayae</name>
    <dbReference type="NCBI Taxonomy" id="3028804"/>
    <lineage>
        <taxon>Bacteria</taxon>
        <taxon>Bacillati</taxon>
        <taxon>Actinomycetota</taxon>
        <taxon>Actinomycetes</taxon>
        <taxon>Micromonosporales</taxon>
        <taxon>Micromonosporaceae</taxon>
        <taxon>Micromonospora</taxon>
    </lineage>
</organism>
<keyword evidence="1" id="KW-0547">Nucleotide-binding</keyword>
<dbReference type="PROSITE" id="PS50975">
    <property type="entry name" value="ATP_GRASP"/>
    <property type="match status" value="1"/>
</dbReference>
<dbReference type="Gene3D" id="3.30.470.20">
    <property type="entry name" value="ATP-grasp fold, B domain"/>
    <property type="match status" value="1"/>
</dbReference>
<reference evidence="3 4" key="1">
    <citation type="submission" date="2023-02" db="EMBL/GenBank/DDBJ databases">
        <authorList>
            <person name="Mo P."/>
        </authorList>
    </citation>
    <scope>NUCLEOTIDE SEQUENCE [LARGE SCALE GENOMIC DNA]</scope>
    <source>
        <strain evidence="3 4">HUAS 3</strain>
    </source>
</reference>
<dbReference type="EMBL" id="CP118615">
    <property type="protein sequence ID" value="WDZ82650.1"/>
    <property type="molecule type" value="Genomic_DNA"/>
</dbReference>
<dbReference type="Proteomes" id="UP001219605">
    <property type="component" value="Chromosome"/>
</dbReference>
<dbReference type="PANTHER" id="PTHR39217:SF1">
    <property type="entry name" value="GLUTATHIONE SYNTHETASE"/>
    <property type="match status" value="1"/>
</dbReference>
<sequence>MTDRVPSRPRIALATCAAVPDLGPDAELVPALAPFAAADVVVWNDPTVDWSEYDLVLIRSTWDYLADVDAFLRWADEVERHTTLLNPAGIVRWNCDKRYLAELAAAGVPILPTRFVTAADPATAVESAVAGYAATGDVVVKPSRSAGALGAGRFSDPAAAVAHTRVLLDAGQTVLVQPYLSSVDTRWETGVYLVGGVVTHAVRKRGLLRPDAAPATDHSLADSQEVVATTPEPALVDFARRVLAALPVPAPAYARVDIVESADGPLLIELELIEPALFLDLTPGAAGRVVDALRGFVTRATSSTDRVGGPLPRS</sequence>
<accession>A0ABY7ZID8</accession>
<evidence type="ECO:0000313" key="3">
    <source>
        <dbReference type="EMBL" id="WDZ82650.1"/>
    </source>
</evidence>
<protein>
    <recommendedName>
        <fullName evidence="2">ATP-grasp domain-containing protein</fullName>
    </recommendedName>
</protein>
<keyword evidence="1" id="KW-0067">ATP-binding</keyword>
<name>A0ABY7ZID8_9ACTN</name>
<evidence type="ECO:0000259" key="2">
    <source>
        <dbReference type="PROSITE" id="PS50975"/>
    </source>
</evidence>